<dbReference type="EMBL" id="CP060696">
    <property type="protein sequence ID" value="QNO17582.1"/>
    <property type="molecule type" value="Genomic_DNA"/>
</dbReference>
<dbReference type="AlphaFoldDB" id="A0A7G9WFX0"/>
<protein>
    <submittedName>
        <fullName evidence="4">Peptidoglycan-binding protein</fullName>
    </submittedName>
</protein>
<dbReference type="Gene3D" id="3.40.50.1980">
    <property type="entry name" value="Nitrogenase molybdenum iron protein domain"/>
    <property type="match status" value="2"/>
</dbReference>
<dbReference type="KEGG" id="caml:H6X83_11675"/>
<dbReference type="RefSeq" id="WP_212506654.1">
    <property type="nucleotide sequence ID" value="NZ_CP060696.1"/>
</dbReference>
<dbReference type="InterPro" id="IPR036366">
    <property type="entry name" value="PGBDSf"/>
</dbReference>
<dbReference type="InterPro" id="IPR050902">
    <property type="entry name" value="ABC_Transporter_SBP"/>
</dbReference>
<reference evidence="4 5" key="1">
    <citation type="submission" date="2020-08" db="EMBL/GenBank/DDBJ databases">
        <authorList>
            <person name="Ren C."/>
            <person name="Gu Y."/>
            <person name="Xu Y."/>
        </authorList>
    </citation>
    <scope>NUCLEOTIDE SEQUENCE [LARGE SCALE GENOMIC DNA]</scope>
    <source>
        <strain evidence="4 5">LBM18003</strain>
    </source>
</reference>
<dbReference type="PROSITE" id="PS51257">
    <property type="entry name" value="PROKAR_LIPOPROTEIN"/>
    <property type="match status" value="1"/>
</dbReference>
<feature type="domain" description="Peptidoglycan binding-like" evidence="3">
    <location>
        <begin position="333"/>
        <end position="387"/>
    </location>
</feature>
<dbReference type="Proteomes" id="UP000516046">
    <property type="component" value="Chromosome"/>
</dbReference>
<dbReference type="PANTHER" id="PTHR30535:SF34">
    <property type="entry name" value="MOLYBDATE-BINDING PROTEIN MOLA"/>
    <property type="match status" value="1"/>
</dbReference>
<dbReference type="SUPFAM" id="SSF53807">
    <property type="entry name" value="Helical backbone' metal receptor"/>
    <property type="match status" value="1"/>
</dbReference>
<gene>
    <name evidence="4" type="ORF">H6X83_11675</name>
</gene>
<evidence type="ECO:0000313" key="4">
    <source>
        <dbReference type="EMBL" id="QNO17582.1"/>
    </source>
</evidence>
<proteinExistence type="inferred from homology"/>
<sequence>MLKKLTAALLCAALTAAVLTGCGLPSANTTSNTANANDWPAQVNGVTVSGAPNGVVVVSPNLADVVLSLGYETKLKGKSKDCTQEALSTLADVTLDDAQQIKNQGAALVLTDQKPTEVQQAALDKAGVQAVTIPAATSRAQLETLYTAVGTAVMGKVTGADRGKKAAQSALLTLDSITRLVPKSTTVTTGVYLYDINGGAATGDTMAGTLLEAAGITNVAGSGKNSKMELAALKTANPKLIFCPTGLKDMLYKTDGYKDLAAVKSQKIYEMNPLLMKTQGEGMISAVTFMAGTAYPELLKTTSAASGASAASGSIIPNSSIPANTTLKKDDQNDYVKELQNRLKTLGYLFVNATGLYGDGTEQSVKDFQLYNGLDTTGVADPKTLTKIFAKNAVPRTDSSGITDNPNGEE</sequence>
<dbReference type="SUPFAM" id="SSF47090">
    <property type="entry name" value="PGBD-like"/>
    <property type="match status" value="1"/>
</dbReference>
<evidence type="ECO:0000256" key="2">
    <source>
        <dbReference type="SAM" id="SignalP"/>
    </source>
</evidence>
<dbReference type="Gene3D" id="1.10.101.10">
    <property type="entry name" value="PGBD-like superfamily/PGBD"/>
    <property type="match status" value="1"/>
</dbReference>
<evidence type="ECO:0000256" key="1">
    <source>
        <dbReference type="ARBA" id="ARBA00008814"/>
    </source>
</evidence>
<dbReference type="PANTHER" id="PTHR30535">
    <property type="entry name" value="VITAMIN B12-BINDING PROTEIN"/>
    <property type="match status" value="1"/>
</dbReference>
<name>A0A7G9WFX0_9FIRM</name>
<evidence type="ECO:0000313" key="5">
    <source>
        <dbReference type="Proteomes" id="UP000516046"/>
    </source>
</evidence>
<dbReference type="InterPro" id="IPR002477">
    <property type="entry name" value="Peptidoglycan-bd-like"/>
</dbReference>
<dbReference type="GO" id="GO:0071281">
    <property type="term" value="P:cellular response to iron ion"/>
    <property type="evidence" value="ECO:0007669"/>
    <property type="project" value="TreeGrafter"/>
</dbReference>
<evidence type="ECO:0000259" key="3">
    <source>
        <dbReference type="Pfam" id="PF01471"/>
    </source>
</evidence>
<keyword evidence="2" id="KW-0732">Signal</keyword>
<dbReference type="InterPro" id="IPR036365">
    <property type="entry name" value="PGBD-like_sf"/>
</dbReference>
<dbReference type="Pfam" id="PF01471">
    <property type="entry name" value="PG_binding_1"/>
    <property type="match status" value="1"/>
</dbReference>
<keyword evidence="5" id="KW-1185">Reference proteome</keyword>
<feature type="chain" id="PRO_5038864676" evidence="2">
    <location>
        <begin position="28"/>
        <end position="410"/>
    </location>
</feature>
<organism evidence="4 5">
    <name type="scientific">Caproicibacterium amylolyticum</name>
    <dbReference type="NCBI Taxonomy" id="2766537"/>
    <lineage>
        <taxon>Bacteria</taxon>
        <taxon>Bacillati</taxon>
        <taxon>Bacillota</taxon>
        <taxon>Clostridia</taxon>
        <taxon>Eubacteriales</taxon>
        <taxon>Oscillospiraceae</taxon>
        <taxon>Caproicibacterium</taxon>
    </lineage>
</organism>
<accession>A0A7G9WFX0</accession>
<comment type="similarity">
    <text evidence="1">Belongs to the bacterial solute-binding protein 8 family.</text>
</comment>
<feature type="signal peptide" evidence="2">
    <location>
        <begin position="1"/>
        <end position="27"/>
    </location>
</feature>